<proteinExistence type="predicted"/>
<feature type="transmembrane region" description="Helical" evidence="5">
    <location>
        <begin position="66"/>
        <end position="90"/>
    </location>
</feature>
<dbReference type="SUPFAM" id="SSF103473">
    <property type="entry name" value="MFS general substrate transporter"/>
    <property type="match status" value="1"/>
</dbReference>
<dbReference type="InterPro" id="IPR036259">
    <property type="entry name" value="MFS_trans_sf"/>
</dbReference>
<evidence type="ECO:0000256" key="1">
    <source>
        <dbReference type="ARBA" id="ARBA00004141"/>
    </source>
</evidence>
<dbReference type="Proteomes" id="UP000316270">
    <property type="component" value="Chromosome 11"/>
</dbReference>
<keyword evidence="4 5" id="KW-0472">Membrane</keyword>
<dbReference type="PANTHER" id="PTHR23502:SF181">
    <property type="entry name" value="MAJOR FACILITATOR SUPERFAMILY (MFS) PROFILE DOMAIN-CONTAINING PROTEIN"/>
    <property type="match status" value="1"/>
</dbReference>
<evidence type="ECO:0000256" key="5">
    <source>
        <dbReference type="SAM" id="Phobius"/>
    </source>
</evidence>
<dbReference type="AlphaFoldDB" id="A0A517LF91"/>
<feature type="transmembrane region" description="Helical" evidence="5">
    <location>
        <begin position="20"/>
        <end position="45"/>
    </location>
</feature>
<protein>
    <recommendedName>
        <fullName evidence="8">Major facilitator superfamily (MFS) profile domain-containing protein</fullName>
    </recommendedName>
</protein>
<dbReference type="PANTHER" id="PTHR23502">
    <property type="entry name" value="MAJOR FACILITATOR SUPERFAMILY"/>
    <property type="match status" value="1"/>
</dbReference>
<dbReference type="STRING" id="50376.A0A517LF91"/>
<name>A0A517LF91_9PEZI</name>
<evidence type="ECO:0000313" key="6">
    <source>
        <dbReference type="EMBL" id="QDS74297.1"/>
    </source>
</evidence>
<dbReference type="EMBL" id="CP042195">
    <property type="protein sequence ID" value="QDS74297.1"/>
    <property type="molecule type" value="Genomic_DNA"/>
</dbReference>
<keyword evidence="7" id="KW-1185">Reference proteome</keyword>
<keyword evidence="3 5" id="KW-1133">Transmembrane helix</keyword>
<evidence type="ECO:0000313" key="7">
    <source>
        <dbReference type="Proteomes" id="UP000316270"/>
    </source>
</evidence>
<gene>
    <name evidence="6" type="ORF">FKW77_003789</name>
</gene>
<dbReference type="OrthoDB" id="2533084at2759"/>
<feature type="transmembrane region" description="Helical" evidence="5">
    <location>
        <begin position="141"/>
        <end position="161"/>
    </location>
</feature>
<organism evidence="6 7">
    <name type="scientific">Venturia effusa</name>
    <dbReference type="NCBI Taxonomy" id="50376"/>
    <lineage>
        <taxon>Eukaryota</taxon>
        <taxon>Fungi</taxon>
        <taxon>Dikarya</taxon>
        <taxon>Ascomycota</taxon>
        <taxon>Pezizomycotina</taxon>
        <taxon>Dothideomycetes</taxon>
        <taxon>Pleosporomycetidae</taxon>
        <taxon>Venturiales</taxon>
        <taxon>Venturiaceae</taxon>
        <taxon>Venturia</taxon>
    </lineage>
</organism>
<evidence type="ECO:0008006" key="8">
    <source>
        <dbReference type="Google" id="ProtNLM"/>
    </source>
</evidence>
<accession>A0A517LF91</accession>
<sequence length="211" mass="22955">MSTVTPTLVATPPFLWGENAGLINIGGIIGAFFGVIYTYFTSDFLTKRKAKKEIHGYSEAESRLGAAIPALAISTAGIITFGFCAQYPGAYDIRNPATYHHPKSWIGLEFSLGMVSFGLMQAPSIDFTYIIDAYNAVSGDCFVMITCFRAIISFAWTFFVGEWIDSSGAAEPFGIFGLMMGIAGLLTILVIIWGKRIRIATAKWLPGHSDH</sequence>
<feature type="transmembrane region" description="Helical" evidence="5">
    <location>
        <begin position="173"/>
        <end position="193"/>
    </location>
</feature>
<dbReference type="GO" id="GO:0022857">
    <property type="term" value="F:transmembrane transporter activity"/>
    <property type="evidence" value="ECO:0007669"/>
    <property type="project" value="TreeGrafter"/>
</dbReference>
<comment type="subcellular location">
    <subcellularLocation>
        <location evidence="1">Membrane</location>
        <topology evidence="1">Multi-pass membrane protein</topology>
    </subcellularLocation>
</comment>
<reference evidence="6 7" key="1">
    <citation type="submission" date="2019-07" db="EMBL/GenBank/DDBJ databases">
        <title>Finished genome of Venturia effusa.</title>
        <authorList>
            <person name="Young C.A."/>
            <person name="Cox M.P."/>
            <person name="Ganley A.R.D."/>
            <person name="David W.J."/>
        </authorList>
    </citation>
    <scope>NUCLEOTIDE SEQUENCE [LARGE SCALE GENOMIC DNA]</scope>
    <source>
        <strain evidence="7">albino</strain>
    </source>
</reference>
<evidence type="ECO:0000256" key="3">
    <source>
        <dbReference type="ARBA" id="ARBA00022989"/>
    </source>
</evidence>
<dbReference type="GO" id="GO:0005886">
    <property type="term" value="C:plasma membrane"/>
    <property type="evidence" value="ECO:0007669"/>
    <property type="project" value="TreeGrafter"/>
</dbReference>
<evidence type="ECO:0000256" key="4">
    <source>
        <dbReference type="ARBA" id="ARBA00023136"/>
    </source>
</evidence>
<keyword evidence="2 5" id="KW-0812">Transmembrane</keyword>
<evidence type="ECO:0000256" key="2">
    <source>
        <dbReference type="ARBA" id="ARBA00022692"/>
    </source>
</evidence>
<feature type="transmembrane region" description="Helical" evidence="5">
    <location>
        <begin position="110"/>
        <end position="129"/>
    </location>
</feature>